<evidence type="ECO:0000313" key="1">
    <source>
        <dbReference type="EMBL" id="GFS28744.1"/>
    </source>
</evidence>
<sequence length="123" mass="13471">MHHLLALSLFPTRASKPTRLSSGTIFALFVSRPLSSMAINERACLSSLIHCHWLALPPFIVSMNRFLNFPSLRNELSSYSIPKQDSTSELVIIIVSQQVTSSPLPWSSNRTQTFGIGAGASLA</sequence>
<protein>
    <submittedName>
        <fullName evidence="1">Uncharacterized protein</fullName>
    </submittedName>
</protein>
<dbReference type="Proteomes" id="UP000585474">
    <property type="component" value="Unassembled WGS sequence"/>
</dbReference>
<reference evidence="1" key="2">
    <citation type="submission" date="2020-08" db="EMBL/GenBank/DDBJ databases">
        <title>De Novo Assembly of kiwifruit Actinidia rufa.</title>
        <authorList>
            <person name="Sugita-Konishi S."/>
            <person name="Sato K."/>
            <person name="Mori E."/>
            <person name="Abe Y."/>
            <person name="Kisaki G."/>
            <person name="Hamano K."/>
            <person name="Suezawa K."/>
            <person name="Otani M."/>
            <person name="Fukuda T."/>
            <person name="Manabe T."/>
            <person name="Gomi K."/>
            <person name="Tabuchi M."/>
            <person name="Akimitsu K."/>
            <person name="Kataoka I."/>
        </authorList>
    </citation>
    <scope>NUCLEOTIDE SEQUENCE</scope>
    <source>
        <strain evidence="1">Fuchu</strain>
    </source>
</reference>
<reference evidence="4" key="1">
    <citation type="submission" date="2019-07" db="EMBL/GenBank/DDBJ databases">
        <title>De Novo Assembly of kiwifruit Actinidia rufa.</title>
        <authorList>
            <person name="Sugita-Konishi S."/>
            <person name="Sato K."/>
            <person name="Mori E."/>
            <person name="Abe Y."/>
            <person name="Kisaki G."/>
            <person name="Hamano K."/>
            <person name="Suezawa K."/>
            <person name="Otani M."/>
            <person name="Fukuda T."/>
            <person name="Manabe T."/>
            <person name="Gomi K."/>
            <person name="Tabuchi M."/>
            <person name="Akimitsu K."/>
            <person name="Kataoka I."/>
        </authorList>
    </citation>
    <scope>NUCLEOTIDE SEQUENCE [LARGE SCALE GENOMIC DNA]</scope>
    <source>
        <strain evidence="4">cv. Fuchu</strain>
        <strain evidence="2">Fuchu</strain>
    </source>
</reference>
<evidence type="ECO:0000313" key="4">
    <source>
        <dbReference type="Proteomes" id="UP000585474"/>
    </source>
</evidence>
<comment type="caution">
    <text evidence="1">The sequence shown here is derived from an EMBL/GenBank/DDBJ whole genome shotgun (WGS) entry which is preliminary data.</text>
</comment>
<name>A0A7J0D767_9ERIC</name>
<accession>A0A7J0D767</accession>
<evidence type="ECO:0000313" key="3">
    <source>
        <dbReference type="EMBL" id="GFS46923.1"/>
    </source>
</evidence>
<dbReference type="EMBL" id="BJWL01000491">
    <property type="protein sequence ID" value="GFS46923.1"/>
    <property type="molecule type" value="Genomic_DNA"/>
</dbReference>
<dbReference type="AlphaFoldDB" id="A0A7J0D767"/>
<gene>
    <name evidence="1" type="ORF">Acr_00g0003660</name>
    <name evidence="2" type="ORF">Acr_00g0003750</name>
    <name evidence="3" type="ORF">Acr_00g0104610</name>
</gene>
<dbReference type="EMBL" id="BJWL01000051">
    <property type="protein sequence ID" value="GFS28744.1"/>
    <property type="molecule type" value="Genomic_DNA"/>
</dbReference>
<keyword evidence="4" id="KW-1185">Reference proteome</keyword>
<organism evidence="1 4">
    <name type="scientific">Actinidia rufa</name>
    <dbReference type="NCBI Taxonomy" id="165716"/>
    <lineage>
        <taxon>Eukaryota</taxon>
        <taxon>Viridiplantae</taxon>
        <taxon>Streptophyta</taxon>
        <taxon>Embryophyta</taxon>
        <taxon>Tracheophyta</taxon>
        <taxon>Spermatophyta</taxon>
        <taxon>Magnoliopsida</taxon>
        <taxon>eudicotyledons</taxon>
        <taxon>Gunneridae</taxon>
        <taxon>Pentapetalae</taxon>
        <taxon>asterids</taxon>
        <taxon>Ericales</taxon>
        <taxon>Actinidiaceae</taxon>
        <taxon>Actinidia</taxon>
    </lineage>
</organism>
<proteinExistence type="predicted"/>
<dbReference type="EMBL" id="BJWL01000052">
    <property type="protein sequence ID" value="GFS28762.1"/>
    <property type="molecule type" value="Genomic_DNA"/>
</dbReference>
<evidence type="ECO:0000313" key="2">
    <source>
        <dbReference type="EMBL" id="GFS28762.1"/>
    </source>
</evidence>